<dbReference type="InterPro" id="IPR036271">
    <property type="entry name" value="Tet_transcr_reg_TetR-rel_C_sf"/>
</dbReference>
<evidence type="ECO:0008006" key="3">
    <source>
        <dbReference type="Google" id="ProtNLM"/>
    </source>
</evidence>
<accession>A0A1G9ZEX5</accession>
<dbReference type="STRING" id="1005944.SAMN05192576_1703"/>
<dbReference type="AlphaFoldDB" id="A0A1G9ZEX5"/>
<name>A0A1G9ZEX5_9ACTN</name>
<protein>
    <recommendedName>
        <fullName evidence="3">Transcriptional regulator, TetR family</fullName>
    </recommendedName>
</protein>
<dbReference type="InterPro" id="IPR009057">
    <property type="entry name" value="Homeodomain-like_sf"/>
</dbReference>
<keyword evidence="2" id="KW-1185">Reference proteome</keyword>
<dbReference type="SUPFAM" id="SSF48498">
    <property type="entry name" value="Tetracyclin repressor-like, C-terminal domain"/>
    <property type="match status" value="1"/>
</dbReference>
<dbReference type="RefSeq" id="WP_091023680.1">
    <property type="nucleotide sequence ID" value="NZ_BKAE01000007.1"/>
</dbReference>
<dbReference type="Proteomes" id="UP000199004">
    <property type="component" value="Unassembled WGS sequence"/>
</dbReference>
<evidence type="ECO:0000313" key="2">
    <source>
        <dbReference type="Proteomes" id="UP000199004"/>
    </source>
</evidence>
<proteinExistence type="predicted"/>
<evidence type="ECO:0000313" key="1">
    <source>
        <dbReference type="EMBL" id="SDN19541.1"/>
    </source>
</evidence>
<reference evidence="1 2" key="1">
    <citation type="submission" date="2016-10" db="EMBL/GenBank/DDBJ databases">
        <authorList>
            <person name="de Groot N.N."/>
        </authorList>
    </citation>
    <scope>NUCLEOTIDE SEQUENCE [LARGE SCALE GENOMIC DNA]</scope>
    <source>
        <strain evidence="1 2">CGMCC 1.11147</strain>
    </source>
</reference>
<sequence length="180" mass="19663">MSRPPLSAEQIYAESLRILDEEGLKGLNARNLTGRLSCSTKTLYALVGNRDAMVRGVVAHAFAGMDLEFRPGPDWQTSIGNWTRTLRSALLARPYLGSLMTLEDRDATVAYVVRLVDALVAHGFRRRLAIEVAGNVGHWTIASSLLDLRAPGEWDHPERFEATLGWLVSGIEVAHPGGGS</sequence>
<dbReference type="EMBL" id="FNIC01000002">
    <property type="protein sequence ID" value="SDN19541.1"/>
    <property type="molecule type" value="Genomic_DNA"/>
</dbReference>
<organism evidence="1 2">
    <name type="scientific">Nocardioides szechwanensis</name>
    <dbReference type="NCBI Taxonomy" id="1005944"/>
    <lineage>
        <taxon>Bacteria</taxon>
        <taxon>Bacillati</taxon>
        <taxon>Actinomycetota</taxon>
        <taxon>Actinomycetes</taxon>
        <taxon>Propionibacteriales</taxon>
        <taxon>Nocardioidaceae</taxon>
        <taxon>Nocardioides</taxon>
    </lineage>
</organism>
<dbReference type="OrthoDB" id="2570341at2"/>
<dbReference type="Gene3D" id="1.10.10.60">
    <property type="entry name" value="Homeodomain-like"/>
    <property type="match status" value="1"/>
</dbReference>
<gene>
    <name evidence="1" type="ORF">SAMN05192576_1703</name>
</gene>
<dbReference type="Gene3D" id="1.10.357.10">
    <property type="entry name" value="Tetracycline Repressor, domain 2"/>
    <property type="match status" value="1"/>
</dbReference>
<dbReference type="SUPFAM" id="SSF46689">
    <property type="entry name" value="Homeodomain-like"/>
    <property type="match status" value="1"/>
</dbReference>